<dbReference type="RefSeq" id="WP_339094515.1">
    <property type="nucleotide sequence ID" value="NZ_CP149782.1"/>
</dbReference>
<dbReference type="InterPro" id="IPR052572">
    <property type="entry name" value="UPF0153_domain"/>
</dbReference>
<dbReference type="PANTHER" id="PTHR36931:SF1">
    <property type="entry name" value="UPF0153 PROTEIN YEIW"/>
    <property type="match status" value="1"/>
</dbReference>
<accession>A0AAU6Q005</accession>
<name>A0AAU6Q005_9DEIO</name>
<evidence type="ECO:0000313" key="1">
    <source>
        <dbReference type="EMBL" id="WYF43657.1"/>
    </source>
</evidence>
<dbReference type="PANTHER" id="PTHR36931">
    <property type="entry name" value="UPF0153 PROTEIN YEIW"/>
    <property type="match status" value="1"/>
</dbReference>
<proteinExistence type="predicted"/>
<organism evidence="1">
    <name type="scientific">Deinococcus sp. VB142</name>
    <dbReference type="NCBI Taxonomy" id="3112952"/>
    <lineage>
        <taxon>Bacteria</taxon>
        <taxon>Thermotogati</taxon>
        <taxon>Deinococcota</taxon>
        <taxon>Deinococci</taxon>
        <taxon>Deinococcales</taxon>
        <taxon>Deinococcaceae</taxon>
        <taxon>Deinococcus</taxon>
    </lineage>
</organism>
<sequence>MPDLFDPPPEFAPRSALRRDCTACGACCAAPDIHALHKPLGVPCRFLGPEDAAGVCPCTVYAERPAVCRSYAPDWVCGEVAPLPTLDARIRRFLEIYGLELPRAEDVLKSS</sequence>
<protein>
    <submittedName>
        <fullName evidence="1">YkgJ family cysteine cluster protein</fullName>
    </submittedName>
</protein>
<reference evidence="1" key="1">
    <citation type="submission" date="2024-03" db="EMBL/GenBank/DDBJ databases">
        <title>Deinococcus weizhi sp. nov., isolated from human skin.</title>
        <authorList>
            <person name="Wei Z."/>
            <person name="Tian F."/>
            <person name="Yang C."/>
            <person name="Xin L.T."/>
            <person name="Wen Z.J."/>
            <person name="Lan K.C."/>
            <person name="Yu L."/>
            <person name="Zhe W."/>
            <person name="Dan F.D."/>
            <person name="Jun W."/>
            <person name="Rui Z."/>
            <person name="Yong X.J."/>
            <person name="Ting Y."/>
            <person name="Wei X."/>
            <person name="Xu Z.G."/>
            <person name="Xin Z."/>
            <person name="Dong F.G."/>
            <person name="Ni X.M."/>
            <person name="Zheng M.G."/>
            <person name="Chun Y."/>
            <person name="Qian W.X."/>
        </authorList>
    </citation>
    <scope>NUCLEOTIDE SEQUENCE</scope>
    <source>
        <strain evidence="1">VB142</strain>
    </source>
</reference>
<dbReference type="EMBL" id="CP149782">
    <property type="protein sequence ID" value="WYF43657.1"/>
    <property type="molecule type" value="Genomic_DNA"/>
</dbReference>
<gene>
    <name evidence="1" type="ORF">WDJ50_09515</name>
</gene>
<dbReference type="AlphaFoldDB" id="A0AAU6Q005"/>